<dbReference type="GO" id="GO:0004045">
    <property type="term" value="F:peptidyl-tRNA hydrolase activity"/>
    <property type="evidence" value="ECO:0007669"/>
    <property type="project" value="InterPro"/>
</dbReference>
<dbReference type="PANTHER" id="PTHR17224">
    <property type="entry name" value="PEPTIDYL-TRNA HYDROLASE"/>
    <property type="match status" value="1"/>
</dbReference>
<dbReference type="SUPFAM" id="SSF53178">
    <property type="entry name" value="Peptidyl-tRNA hydrolase-like"/>
    <property type="match status" value="1"/>
</dbReference>
<dbReference type="Pfam" id="PF01195">
    <property type="entry name" value="Pept_tRNA_hydro"/>
    <property type="match status" value="1"/>
</dbReference>
<proteinExistence type="predicted"/>
<dbReference type="InterPro" id="IPR001328">
    <property type="entry name" value="Pept_tRNA_hydro"/>
</dbReference>
<protein>
    <submittedName>
        <fullName evidence="1">Peptidyl-tRNA hydrolase</fullName>
    </submittedName>
</protein>
<dbReference type="EMBL" id="GBRH01179484">
    <property type="protein sequence ID" value="JAE18412.1"/>
    <property type="molecule type" value="Transcribed_RNA"/>
</dbReference>
<dbReference type="AlphaFoldDB" id="A0A0A9G1M0"/>
<reference evidence="1" key="2">
    <citation type="journal article" date="2015" name="Data Brief">
        <title>Shoot transcriptome of the giant reed, Arundo donax.</title>
        <authorList>
            <person name="Barrero R.A."/>
            <person name="Guerrero F.D."/>
            <person name="Moolhuijzen P."/>
            <person name="Goolsby J.A."/>
            <person name="Tidwell J."/>
            <person name="Bellgard S.E."/>
            <person name="Bellgard M.I."/>
        </authorList>
    </citation>
    <scope>NUCLEOTIDE SEQUENCE</scope>
    <source>
        <tissue evidence="1">Shoot tissue taken approximately 20 cm above the soil surface</tissue>
    </source>
</reference>
<dbReference type="PROSITE" id="PS01195">
    <property type="entry name" value="PEPT_TRNA_HYDROL_1"/>
    <property type="match status" value="1"/>
</dbReference>
<evidence type="ECO:0000313" key="1">
    <source>
        <dbReference type="EMBL" id="JAE18412.1"/>
    </source>
</evidence>
<organism evidence="1">
    <name type="scientific">Arundo donax</name>
    <name type="common">Giant reed</name>
    <name type="synonym">Donax arundinaceus</name>
    <dbReference type="NCBI Taxonomy" id="35708"/>
    <lineage>
        <taxon>Eukaryota</taxon>
        <taxon>Viridiplantae</taxon>
        <taxon>Streptophyta</taxon>
        <taxon>Embryophyta</taxon>
        <taxon>Tracheophyta</taxon>
        <taxon>Spermatophyta</taxon>
        <taxon>Magnoliopsida</taxon>
        <taxon>Liliopsida</taxon>
        <taxon>Poales</taxon>
        <taxon>Poaceae</taxon>
        <taxon>PACMAD clade</taxon>
        <taxon>Arundinoideae</taxon>
        <taxon>Arundineae</taxon>
        <taxon>Arundo</taxon>
    </lineage>
</organism>
<sequence length="102" mass="10703">MPPTAPAAACKAATAAATATQKPWLFVGLGNPGRMFKGTRHNIGFEMIDAIAEAEGISVSNKQFKAMVGKGLIGDVPVMLAKPQTFMNASGWTASFIFQDTT</sequence>
<name>A0A0A9G1M0_ARUDO</name>
<dbReference type="PANTHER" id="PTHR17224:SF5">
    <property type="entry name" value="PEPTIDYL-TRNA HYDROLASE CHLOROPLASTIC"/>
    <property type="match status" value="1"/>
</dbReference>
<accession>A0A0A9G1M0</accession>
<dbReference type="InterPro" id="IPR018171">
    <property type="entry name" value="Pept_tRNA_hydro_CS"/>
</dbReference>
<keyword evidence="1" id="KW-0378">Hydrolase</keyword>
<dbReference type="InterPro" id="IPR036416">
    <property type="entry name" value="Pept_tRNA_hydro_sf"/>
</dbReference>
<dbReference type="Gene3D" id="3.40.50.1470">
    <property type="entry name" value="Peptidyl-tRNA hydrolase"/>
    <property type="match status" value="1"/>
</dbReference>
<reference evidence="1" key="1">
    <citation type="submission" date="2014-09" db="EMBL/GenBank/DDBJ databases">
        <authorList>
            <person name="Magalhaes I.L.F."/>
            <person name="Oliveira U."/>
            <person name="Santos F.R."/>
            <person name="Vidigal T.H.D.A."/>
            <person name="Brescovit A.D."/>
            <person name="Santos A.J."/>
        </authorList>
    </citation>
    <scope>NUCLEOTIDE SEQUENCE</scope>
    <source>
        <tissue evidence="1">Shoot tissue taken approximately 20 cm above the soil surface</tissue>
    </source>
</reference>